<dbReference type="GO" id="GO:0046872">
    <property type="term" value="F:metal ion binding"/>
    <property type="evidence" value="ECO:0007669"/>
    <property type="project" value="UniProtKB-KW"/>
</dbReference>
<dbReference type="Pfam" id="PF19112">
    <property type="entry name" value="VanA_C"/>
    <property type="match status" value="1"/>
</dbReference>
<evidence type="ECO:0000259" key="6">
    <source>
        <dbReference type="PROSITE" id="PS51296"/>
    </source>
</evidence>
<comment type="caution">
    <text evidence="7">The sequence shown here is derived from an EMBL/GenBank/DDBJ whole genome shotgun (WGS) entry which is preliminary data.</text>
</comment>
<dbReference type="Pfam" id="PF00355">
    <property type="entry name" value="Rieske"/>
    <property type="match status" value="1"/>
</dbReference>
<dbReference type="OrthoDB" id="9769355at2"/>
<name>A0A366HJL4_9BURK</name>
<dbReference type="GO" id="GO:0051537">
    <property type="term" value="F:2 iron, 2 sulfur cluster binding"/>
    <property type="evidence" value="ECO:0007669"/>
    <property type="project" value="UniProtKB-KW"/>
</dbReference>
<feature type="domain" description="Rieske" evidence="6">
    <location>
        <begin position="22"/>
        <end position="125"/>
    </location>
</feature>
<keyword evidence="7" id="KW-0223">Dioxygenase</keyword>
<dbReference type="RefSeq" id="WP_113931349.1">
    <property type="nucleotide sequence ID" value="NZ_JACCEU010000001.1"/>
</dbReference>
<dbReference type="Proteomes" id="UP000253628">
    <property type="component" value="Unassembled WGS sequence"/>
</dbReference>
<dbReference type="InterPro" id="IPR036922">
    <property type="entry name" value="Rieske_2Fe-2S_sf"/>
</dbReference>
<evidence type="ECO:0000256" key="3">
    <source>
        <dbReference type="ARBA" id="ARBA00023002"/>
    </source>
</evidence>
<evidence type="ECO:0000256" key="1">
    <source>
        <dbReference type="ARBA" id="ARBA00022714"/>
    </source>
</evidence>
<dbReference type="SUPFAM" id="SSF55961">
    <property type="entry name" value="Bet v1-like"/>
    <property type="match status" value="1"/>
</dbReference>
<evidence type="ECO:0000256" key="4">
    <source>
        <dbReference type="ARBA" id="ARBA00023004"/>
    </source>
</evidence>
<accession>A0A366HJL4</accession>
<evidence type="ECO:0000313" key="7">
    <source>
        <dbReference type="EMBL" id="RBP43034.1"/>
    </source>
</evidence>
<dbReference type="InterPro" id="IPR050584">
    <property type="entry name" value="Cholesterol_7-desaturase"/>
</dbReference>
<evidence type="ECO:0000256" key="5">
    <source>
        <dbReference type="ARBA" id="ARBA00023014"/>
    </source>
</evidence>
<dbReference type="SUPFAM" id="SSF50022">
    <property type="entry name" value="ISP domain"/>
    <property type="match status" value="1"/>
</dbReference>
<keyword evidence="2" id="KW-0479">Metal-binding</keyword>
<keyword evidence="8" id="KW-1185">Reference proteome</keyword>
<protein>
    <submittedName>
        <fullName evidence="7">Phenylpropionate dioxygenase-like ring-hydroxylating dioxygenase large terminal subunit</fullName>
    </submittedName>
</protein>
<dbReference type="InterPro" id="IPR017941">
    <property type="entry name" value="Rieske_2Fe-2S"/>
</dbReference>
<keyword evidence="3" id="KW-0560">Oxidoreductase</keyword>
<dbReference type="PANTHER" id="PTHR21266:SF60">
    <property type="entry name" value="3-KETOSTEROID-9-ALPHA-MONOOXYGENASE, OXYGENASE COMPONENT"/>
    <property type="match status" value="1"/>
</dbReference>
<dbReference type="GO" id="GO:0051213">
    <property type="term" value="F:dioxygenase activity"/>
    <property type="evidence" value="ECO:0007669"/>
    <property type="project" value="UniProtKB-KW"/>
</dbReference>
<keyword evidence="5" id="KW-0411">Iron-sulfur</keyword>
<keyword evidence="1" id="KW-0001">2Fe-2S</keyword>
<sequence length="337" mass="38254">MSTNPTEAEIEDVLVNGLNNRWYAICPSHFLKDKPISLRRLGFKLALWRDADGTPYALEDHCPHRGAPLSVGIPLGNKIACGYHGVQIRCDGTVLAVPGSPGCKLEGSRPTLAFHLKETRGAIFMYKSQVNIDEPPPLVLPEQLVSDEYESFLCYVEWGADYRYVIDNVMDPMHGTFLHKQSHSMAAGERAAEFKLEDTEHGFMFAKAGQRDVNFDWSEFADTNYQWQRLDIPYPKSGGPGGSFGISGSSTPIVPNSAAVFFWRTRKVSGWERDVWRFLYKNRLEARHWAVLEQDRAVLEVMEPDANKREHLYQHDVGVMRVRRQMRKLAIDQLAGK</sequence>
<dbReference type="PROSITE" id="PS51296">
    <property type="entry name" value="RIESKE"/>
    <property type="match status" value="1"/>
</dbReference>
<dbReference type="PANTHER" id="PTHR21266">
    <property type="entry name" value="IRON-SULFUR DOMAIN CONTAINING PROTEIN"/>
    <property type="match status" value="1"/>
</dbReference>
<dbReference type="Gene3D" id="2.102.10.10">
    <property type="entry name" value="Rieske [2Fe-2S] iron-sulphur domain"/>
    <property type="match status" value="1"/>
</dbReference>
<organism evidence="7 8">
    <name type="scientific">Eoetvoesiella caeni</name>
    <dbReference type="NCBI Taxonomy" id="645616"/>
    <lineage>
        <taxon>Bacteria</taxon>
        <taxon>Pseudomonadati</taxon>
        <taxon>Pseudomonadota</taxon>
        <taxon>Betaproteobacteria</taxon>
        <taxon>Burkholderiales</taxon>
        <taxon>Alcaligenaceae</taxon>
        <taxon>Eoetvoesiella</taxon>
    </lineage>
</organism>
<dbReference type="AlphaFoldDB" id="A0A366HJL4"/>
<proteinExistence type="predicted"/>
<evidence type="ECO:0000313" key="8">
    <source>
        <dbReference type="Proteomes" id="UP000253628"/>
    </source>
</evidence>
<dbReference type="InterPro" id="IPR044043">
    <property type="entry name" value="VanA_C_cat"/>
</dbReference>
<reference evidence="7 8" key="1">
    <citation type="submission" date="2018-06" db="EMBL/GenBank/DDBJ databases">
        <title>Genomic Encyclopedia of Type Strains, Phase IV (KMG-IV): sequencing the most valuable type-strain genomes for metagenomic binning, comparative biology and taxonomic classification.</title>
        <authorList>
            <person name="Goeker M."/>
        </authorList>
    </citation>
    <scope>NUCLEOTIDE SEQUENCE [LARGE SCALE GENOMIC DNA]</scope>
    <source>
        <strain evidence="7 8">DSM 25520</strain>
    </source>
</reference>
<dbReference type="EMBL" id="QNRQ01000001">
    <property type="protein sequence ID" value="RBP43034.1"/>
    <property type="molecule type" value="Genomic_DNA"/>
</dbReference>
<gene>
    <name evidence="7" type="ORF">DFR37_101159</name>
</gene>
<evidence type="ECO:0000256" key="2">
    <source>
        <dbReference type="ARBA" id="ARBA00022723"/>
    </source>
</evidence>
<keyword evidence="4" id="KW-0408">Iron</keyword>
<dbReference type="Gene3D" id="3.90.380.10">
    <property type="entry name" value="Naphthalene 1,2-dioxygenase Alpha Subunit, Chain A, domain 1"/>
    <property type="match status" value="1"/>
</dbReference>